<dbReference type="Gene3D" id="1.10.10.60">
    <property type="entry name" value="Homeodomain-like"/>
    <property type="match status" value="1"/>
</dbReference>
<evidence type="ECO:0000313" key="3">
    <source>
        <dbReference type="EMBL" id="KAG2117295.1"/>
    </source>
</evidence>
<gene>
    <name evidence="3" type="ORF">F5147DRAFT_672140</name>
</gene>
<organism evidence="3 4">
    <name type="scientific">Suillus discolor</name>
    <dbReference type="NCBI Taxonomy" id="1912936"/>
    <lineage>
        <taxon>Eukaryota</taxon>
        <taxon>Fungi</taxon>
        <taxon>Dikarya</taxon>
        <taxon>Basidiomycota</taxon>
        <taxon>Agaricomycotina</taxon>
        <taxon>Agaricomycetes</taxon>
        <taxon>Agaricomycetidae</taxon>
        <taxon>Boletales</taxon>
        <taxon>Suillineae</taxon>
        <taxon>Suillaceae</taxon>
        <taxon>Suillus</taxon>
    </lineage>
</organism>
<feature type="compositionally biased region" description="Basic residues" evidence="1">
    <location>
        <begin position="965"/>
        <end position="974"/>
    </location>
</feature>
<feature type="domain" description="SANT" evidence="2">
    <location>
        <begin position="785"/>
        <end position="836"/>
    </location>
</feature>
<feature type="compositionally biased region" description="Basic and acidic residues" evidence="1">
    <location>
        <begin position="207"/>
        <end position="237"/>
    </location>
</feature>
<dbReference type="Proteomes" id="UP000823399">
    <property type="component" value="Unassembled WGS sequence"/>
</dbReference>
<feature type="compositionally biased region" description="Polar residues" evidence="1">
    <location>
        <begin position="26"/>
        <end position="37"/>
    </location>
</feature>
<dbReference type="AlphaFoldDB" id="A0A9P7FFY9"/>
<dbReference type="InterPro" id="IPR017884">
    <property type="entry name" value="SANT_dom"/>
</dbReference>
<protein>
    <recommendedName>
        <fullName evidence="2">SANT domain-containing protein</fullName>
    </recommendedName>
</protein>
<feature type="compositionally biased region" description="Polar residues" evidence="1">
    <location>
        <begin position="1"/>
        <end position="16"/>
    </location>
</feature>
<feature type="compositionally biased region" description="Low complexity" evidence="1">
    <location>
        <begin position="495"/>
        <end position="506"/>
    </location>
</feature>
<dbReference type="RefSeq" id="XP_041298184.1">
    <property type="nucleotide sequence ID" value="XM_041435651.1"/>
</dbReference>
<feature type="region of interest" description="Disordered" evidence="1">
    <location>
        <begin position="877"/>
        <end position="1021"/>
    </location>
</feature>
<dbReference type="InterPro" id="IPR051571">
    <property type="entry name" value="N-CoR_corepressor"/>
</dbReference>
<dbReference type="OrthoDB" id="10258692at2759"/>
<dbReference type="GeneID" id="64697910"/>
<feature type="compositionally biased region" description="Polar residues" evidence="1">
    <location>
        <begin position="519"/>
        <end position="528"/>
    </location>
</feature>
<dbReference type="PROSITE" id="PS51293">
    <property type="entry name" value="SANT"/>
    <property type="match status" value="1"/>
</dbReference>
<keyword evidence="4" id="KW-1185">Reference proteome</keyword>
<dbReference type="EMBL" id="JABBWM010000005">
    <property type="protein sequence ID" value="KAG2117295.1"/>
    <property type="molecule type" value="Genomic_DNA"/>
</dbReference>
<accession>A0A9P7FFY9</accession>
<evidence type="ECO:0000259" key="2">
    <source>
        <dbReference type="PROSITE" id="PS51293"/>
    </source>
</evidence>
<dbReference type="PANTHER" id="PTHR13992">
    <property type="entry name" value="NUCLEAR RECEPTOR CO-REPRESSOR RELATED NCOR"/>
    <property type="match status" value="1"/>
</dbReference>
<dbReference type="PANTHER" id="PTHR13992:SF39">
    <property type="entry name" value="SMRTER, ISOFORM G"/>
    <property type="match status" value="1"/>
</dbReference>
<dbReference type="GO" id="GO:0006357">
    <property type="term" value="P:regulation of transcription by RNA polymerase II"/>
    <property type="evidence" value="ECO:0007669"/>
    <property type="project" value="TreeGrafter"/>
</dbReference>
<reference evidence="3" key="1">
    <citation type="journal article" date="2020" name="New Phytol.">
        <title>Comparative genomics reveals dynamic genome evolution in host specialist ectomycorrhizal fungi.</title>
        <authorList>
            <person name="Lofgren L.A."/>
            <person name="Nguyen N.H."/>
            <person name="Vilgalys R."/>
            <person name="Ruytinx J."/>
            <person name="Liao H.L."/>
            <person name="Branco S."/>
            <person name="Kuo A."/>
            <person name="LaButti K."/>
            <person name="Lipzen A."/>
            <person name="Andreopoulos W."/>
            <person name="Pangilinan J."/>
            <person name="Riley R."/>
            <person name="Hundley H."/>
            <person name="Na H."/>
            <person name="Barry K."/>
            <person name="Grigoriev I.V."/>
            <person name="Stajich J.E."/>
            <person name="Kennedy P.G."/>
        </authorList>
    </citation>
    <scope>NUCLEOTIDE SEQUENCE</scope>
    <source>
        <strain evidence="3">FC423</strain>
    </source>
</reference>
<dbReference type="InterPro" id="IPR001005">
    <property type="entry name" value="SANT/Myb"/>
</dbReference>
<dbReference type="CDD" id="cd00167">
    <property type="entry name" value="SANT"/>
    <property type="match status" value="1"/>
</dbReference>
<feature type="compositionally biased region" description="Low complexity" evidence="1">
    <location>
        <begin position="292"/>
        <end position="310"/>
    </location>
</feature>
<dbReference type="Pfam" id="PF00249">
    <property type="entry name" value="Myb_DNA-binding"/>
    <property type="match status" value="1"/>
</dbReference>
<feature type="region of interest" description="Disordered" evidence="1">
    <location>
        <begin position="495"/>
        <end position="528"/>
    </location>
</feature>
<feature type="compositionally biased region" description="Basic and acidic residues" evidence="1">
    <location>
        <begin position="129"/>
        <end position="144"/>
    </location>
</feature>
<feature type="compositionally biased region" description="Low complexity" evidence="1">
    <location>
        <begin position="48"/>
        <end position="62"/>
    </location>
</feature>
<name>A0A9P7FFY9_9AGAM</name>
<evidence type="ECO:0000256" key="1">
    <source>
        <dbReference type="SAM" id="MobiDB-lite"/>
    </source>
</evidence>
<evidence type="ECO:0000313" key="4">
    <source>
        <dbReference type="Proteomes" id="UP000823399"/>
    </source>
</evidence>
<dbReference type="SUPFAM" id="SSF46689">
    <property type="entry name" value="Homeodomain-like"/>
    <property type="match status" value="1"/>
</dbReference>
<dbReference type="InterPro" id="IPR009057">
    <property type="entry name" value="Homeodomain-like_sf"/>
</dbReference>
<sequence length="1021" mass="113286">MTSASYETSTFANPSSAHDIRRSLGGSFSSVYDSPYSTARRRSPSPGPSSRRYSPYDSYIPRGGPSYRSDDHPNIYRPNAWRPERYNSRSPSPDRYDRSRSMEPRFWDPGSRWQSSWQDRRSSPSPPPLREKLRRDTMAERMFEPSDSWKQSHVDRPGRYEALEPTSPRFPDYRARPARDYSPQKSPGYPPTHGDTYRPYSSGQSYREPHVFVRSDSYRPQYDDSARRSPRSVDKSNTDAYYPRRPSSQYDHDDTRSSTSIASTPPRHAINSPPPDPHITDRDPRMHSPSCRAASPAHSVARSRASSISSEVPLKRLKSRSSSRSSASSRPDKSAMSVHNGSKDFVSPKSNRESTIQQVPTHVLSRDPDRLGSTSNTFAGKGSTHPKPLPHELPHVDAKPVYPVVNGELNGPPLASNFPRSPPSLLSGEDIEMSPPGLISSHALPGDVEFAFLGDSTGKGIEMQTNQTSLLSDDISPATPSPALKSVGAVVNDSPASATATTAPSPESRIPEKDIDVGSSRTLTGNTPFLKSVPQVTATESVGSPSHIEAGEQPLTPALDVEQPATWFYGRPSYSDSTAKALRFVVLTRLQCDRQTRDERVVPVLRANRAIREPSLPSPIDAQDKLFEEFAADQPRQERMALHSQSIRSSLSGHFLERETTLREKQQKLREEYLELHQQWIAQCARLDNVSKGGLPEESMPASAGGRSTRRSAAVLGDAVRSDLEMEQIIANLGMEELTDPSYLAIKNVAKIPDMVSVVDGRGPYSYDDTNNLLDDPAEFYSSSSALDLWTEEERIVFKERYAAHPKQFGLIAQHLPNKTAAQCVTYYYLHKPHVDFRKAIAQYGAGRRRRNGRGANKQKGNALLADIRRHDDEVLAAHPTSSAVPSKRRRAAMLRSNAEPRRNQSRRSTVQPDQTPTSSGTTPDPEADEQKRRRRSTAVARSSGLAQEEVEPTELGAEAPPPKQTRRPRKPRARAVPTPSEEATPAPELPDYCKSSSMPIPWSKEDKSQASPAQPLKLAC</sequence>
<feature type="compositionally biased region" description="Basic and acidic residues" evidence="1">
    <location>
        <begin position="82"/>
        <end position="106"/>
    </location>
</feature>
<proteinExistence type="predicted"/>
<feature type="compositionally biased region" description="Polar residues" evidence="1">
    <location>
        <begin position="907"/>
        <end position="923"/>
    </location>
</feature>
<feature type="compositionally biased region" description="Basic and acidic residues" evidence="1">
    <location>
        <begin position="150"/>
        <end position="162"/>
    </location>
</feature>
<feature type="region of interest" description="Disordered" evidence="1">
    <location>
        <begin position="1"/>
        <end position="395"/>
    </location>
</feature>
<dbReference type="SMART" id="SM00717">
    <property type="entry name" value="SANT"/>
    <property type="match status" value="1"/>
</dbReference>
<dbReference type="GO" id="GO:0034967">
    <property type="term" value="C:Set3 complex"/>
    <property type="evidence" value="ECO:0007669"/>
    <property type="project" value="TreeGrafter"/>
</dbReference>
<feature type="compositionally biased region" description="Low complexity" evidence="1">
    <location>
        <begin position="975"/>
        <end position="991"/>
    </location>
</feature>
<comment type="caution">
    <text evidence="3">The sequence shown here is derived from an EMBL/GenBank/DDBJ whole genome shotgun (WGS) entry which is preliminary data.</text>
</comment>